<dbReference type="SUPFAM" id="SSF53901">
    <property type="entry name" value="Thiolase-like"/>
    <property type="match status" value="1"/>
</dbReference>
<dbReference type="RefSeq" id="WP_146596218.1">
    <property type="nucleotide sequence ID" value="NZ_SJPT01000007.1"/>
</dbReference>
<accession>A0A5C6CAJ8</accession>
<evidence type="ECO:0000313" key="5">
    <source>
        <dbReference type="EMBL" id="TWU21105.1"/>
    </source>
</evidence>
<gene>
    <name evidence="5" type="primary">fabH_3</name>
    <name evidence="5" type="ORF">Pla52o_41380</name>
</gene>
<dbReference type="AlphaFoldDB" id="A0A5C6CAJ8"/>
<keyword evidence="1 5" id="KW-0808">Transferase</keyword>
<dbReference type="GO" id="GO:0044550">
    <property type="term" value="P:secondary metabolite biosynthetic process"/>
    <property type="evidence" value="ECO:0007669"/>
    <property type="project" value="TreeGrafter"/>
</dbReference>
<dbReference type="GO" id="GO:0033818">
    <property type="term" value="F:beta-ketoacyl-acyl-carrier-protein synthase III activity"/>
    <property type="evidence" value="ECO:0007669"/>
    <property type="project" value="UniProtKB-EC"/>
</dbReference>
<evidence type="ECO:0000259" key="4">
    <source>
        <dbReference type="Pfam" id="PF08541"/>
    </source>
</evidence>
<dbReference type="InterPro" id="IPR020616">
    <property type="entry name" value="Thiolase_N"/>
</dbReference>
<protein>
    <submittedName>
        <fullName evidence="5">3-oxoacyl-[acyl-carrier-protein] synthase 3</fullName>
        <ecNumber evidence="5">2.3.1.180</ecNumber>
    </submittedName>
</protein>
<evidence type="ECO:0000256" key="2">
    <source>
        <dbReference type="ARBA" id="ARBA00023315"/>
    </source>
</evidence>
<dbReference type="EC" id="2.3.1.180" evidence="5"/>
<dbReference type="Proteomes" id="UP000316304">
    <property type="component" value="Unassembled WGS sequence"/>
</dbReference>
<evidence type="ECO:0000259" key="3">
    <source>
        <dbReference type="Pfam" id="PF00108"/>
    </source>
</evidence>
<comment type="caution">
    <text evidence="5">The sequence shown here is derived from an EMBL/GenBank/DDBJ whole genome shotgun (WGS) entry which is preliminary data.</text>
</comment>
<proteinExistence type="predicted"/>
<dbReference type="PANTHER" id="PTHR34069:SF3">
    <property type="entry name" value="ACYL-COA:ACYL-COA ALKYLTRANSFERASE"/>
    <property type="match status" value="1"/>
</dbReference>
<evidence type="ECO:0000256" key="1">
    <source>
        <dbReference type="ARBA" id="ARBA00022679"/>
    </source>
</evidence>
<dbReference type="InterPro" id="IPR016039">
    <property type="entry name" value="Thiolase-like"/>
</dbReference>
<organism evidence="5 6">
    <name type="scientific">Novipirellula galeiformis</name>
    <dbReference type="NCBI Taxonomy" id="2528004"/>
    <lineage>
        <taxon>Bacteria</taxon>
        <taxon>Pseudomonadati</taxon>
        <taxon>Planctomycetota</taxon>
        <taxon>Planctomycetia</taxon>
        <taxon>Pirellulales</taxon>
        <taxon>Pirellulaceae</taxon>
        <taxon>Novipirellula</taxon>
    </lineage>
</organism>
<dbReference type="OrthoDB" id="9788274at2"/>
<dbReference type="EMBL" id="SJPT01000007">
    <property type="protein sequence ID" value="TWU21105.1"/>
    <property type="molecule type" value="Genomic_DNA"/>
</dbReference>
<dbReference type="Pfam" id="PF08541">
    <property type="entry name" value="ACP_syn_III_C"/>
    <property type="match status" value="1"/>
</dbReference>
<reference evidence="5 6" key="1">
    <citation type="submission" date="2019-02" db="EMBL/GenBank/DDBJ databases">
        <title>Deep-cultivation of Planctomycetes and their phenomic and genomic characterization uncovers novel biology.</title>
        <authorList>
            <person name="Wiegand S."/>
            <person name="Jogler M."/>
            <person name="Boedeker C."/>
            <person name="Pinto D."/>
            <person name="Vollmers J."/>
            <person name="Rivas-Marin E."/>
            <person name="Kohn T."/>
            <person name="Peeters S.H."/>
            <person name="Heuer A."/>
            <person name="Rast P."/>
            <person name="Oberbeckmann S."/>
            <person name="Bunk B."/>
            <person name="Jeske O."/>
            <person name="Meyerdierks A."/>
            <person name="Storesund J.E."/>
            <person name="Kallscheuer N."/>
            <person name="Luecker S."/>
            <person name="Lage O.M."/>
            <person name="Pohl T."/>
            <person name="Merkel B.J."/>
            <person name="Hornburger P."/>
            <person name="Mueller R.-W."/>
            <person name="Bruemmer F."/>
            <person name="Labrenz M."/>
            <person name="Spormann A.M."/>
            <person name="Op Den Camp H."/>
            <person name="Overmann J."/>
            <person name="Amann R."/>
            <person name="Jetten M.S.M."/>
            <person name="Mascher T."/>
            <person name="Medema M.H."/>
            <person name="Devos D.P."/>
            <person name="Kaster A.-K."/>
            <person name="Ovreas L."/>
            <person name="Rohde M."/>
            <person name="Galperin M.Y."/>
            <person name="Jogler C."/>
        </authorList>
    </citation>
    <scope>NUCLEOTIDE SEQUENCE [LARGE SCALE GENOMIC DNA]</scope>
    <source>
        <strain evidence="5 6">Pla52o</strain>
    </source>
</reference>
<dbReference type="PANTHER" id="PTHR34069">
    <property type="entry name" value="3-OXOACYL-[ACYL-CARRIER-PROTEIN] SYNTHASE 3"/>
    <property type="match status" value="1"/>
</dbReference>
<dbReference type="Pfam" id="PF00108">
    <property type="entry name" value="Thiolase_N"/>
    <property type="match status" value="1"/>
</dbReference>
<dbReference type="Gene3D" id="3.40.47.10">
    <property type="match status" value="2"/>
</dbReference>
<dbReference type="NCBIfam" id="NF006720">
    <property type="entry name" value="PRK09258.1"/>
    <property type="match status" value="1"/>
</dbReference>
<feature type="domain" description="Thiolase N-terminal" evidence="3">
    <location>
        <begin position="67"/>
        <end position="152"/>
    </location>
</feature>
<evidence type="ECO:0000313" key="6">
    <source>
        <dbReference type="Proteomes" id="UP000316304"/>
    </source>
</evidence>
<sequence length="368" mass="39265">MRFSNVCLDAIGTEIPEEIWTSDAIEQRLAPLYERLKLPEGRLALMSGINERRVWAAGTMPSEPSVRSARRAIEASGIAPERIGCLIHASVCRDFLEPATASRVHHELGLPSRCWVYDVSNACLGVMNGAVQIAMMIEAGMIEAGVVVGTENSRPLLEQTIAQLNADVALTRQSVKPAFASLTIGSGSCAWLLAHRDVVGSGMSTDTDSRTFLDTAIAEARTEFHDLCRSDQDSAGAGMTPLMDTDSERLMAEGIATGAIAFDRLLAESTWTRDQITRSVCHQVGSRHRVAMLEAMGLAPQRDSVTFPFLGNTGSVALPLTLAAAAKQGELVRGDQVAMLGIGSGINSVMIAAKWGETKVSGNIDAIA</sequence>
<dbReference type="InterPro" id="IPR013747">
    <property type="entry name" value="ACP_syn_III_C"/>
</dbReference>
<keyword evidence="6" id="KW-1185">Reference proteome</keyword>
<name>A0A5C6CAJ8_9BACT</name>
<keyword evidence="2 5" id="KW-0012">Acyltransferase</keyword>
<feature type="domain" description="Beta-ketoacyl-[acyl-carrier-protein] synthase III C-terminal" evidence="4">
    <location>
        <begin position="266"/>
        <end position="353"/>
    </location>
</feature>